<dbReference type="Proteomes" id="UP000215914">
    <property type="component" value="Unassembled WGS sequence"/>
</dbReference>
<protein>
    <submittedName>
        <fullName evidence="1">Uncharacterized protein</fullName>
    </submittedName>
</protein>
<dbReference type="Gramene" id="mRNA:HanXRQr2_Chr17g0788921">
    <property type="protein sequence ID" value="CDS:HanXRQr2_Chr17g0788921.1"/>
    <property type="gene ID" value="HanXRQr2_Chr17g0788921"/>
</dbReference>
<dbReference type="AlphaFoldDB" id="A0A9K3DGH3"/>
<sequence>MMLWYEVENKCKWLDNPLAENDFQGKTTIEILKWFAGKAEEMMTEIKESTNGDLADNPPKTLIAANSMYRITQTILLRYQNNIEPIAKEQLFAHLKGMIADIFCACFTNIPRVITTRCHESVIEKREESVKVAAKLLGKTTKIIERLETCEVPSMDDEKTGYIDEWRHYMKC</sequence>
<comment type="caution">
    <text evidence="1">The sequence shown here is derived from an EMBL/GenBank/DDBJ whole genome shotgun (WGS) entry which is preliminary data.</text>
</comment>
<evidence type="ECO:0000313" key="1">
    <source>
        <dbReference type="EMBL" id="KAF5754233.1"/>
    </source>
</evidence>
<reference evidence="1" key="1">
    <citation type="journal article" date="2017" name="Nature">
        <title>The sunflower genome provides insights into oil metabolism, flowering and Asterid evolution.</title>
        <authorList>
            <person name="Badouin H."/>
            <person name="Gouzy J."/>
            <person name="Grassa C.J."/>
            <person name="Murat F."/>
            <person name="Staton S.E."/>
            <person name="Cottret L."/>
            <person name="Lelandais-Briere C."/>
            <person name="Owens G.L."/>
            <person name="Carrere S."/>
            <person name="Mayjonade B."/>
            <person name="Legrand L."/>
            <person name="Gill N."/>
            <person name="Kane N.C."/>
            <person name="Bowers J.E."/>
            <person name="Hubner S."/>
            <person name="Bellec A."/>
            <person name="Berard A."/>
            <person name="Berges H."/>
            <person name="Blanchet N."/>
            <person name="Boniface M.C."/>
            <person name="Brunel D."/>
            <person name="Catrice O."/>
            <person name="Chaidir N."/>
            <person name="Claudel C."/>
            <person name="Donnadieu C."/>
            <person name="Faraut T."/>
            <person name="Fievet G."/>
            <person name="Helmstetter N."/>
            <person name="King M."/>
            <person name="Knapp S.J."/>
            <person name="Lai Z."/>
            <person name="Le Paslier M.C."/>
            <person name="Lippi Y."/>
            <person name="Lorenzon L."/>
            <person name="Mandel J.R."/>
            <person name="Marage G."/>
            <person name="Marchand G."/>
            <person name="Marquand E."/>
            <person name="Bret-Mestries E."/>
            <person name="Morien E."/>
            <person name="Nambeesan S."/>
            <person name="Nguyen T."/>
            <person name="Pegot-Espagnet P."/>
            <person name="Pouilly N."/>
            <person name="Raftis F."/>
            <person name="Sallet E."/>
            <person name="Schiex T."/>
            <person name="Thomas J."/>
            <person name="Vandecasteele C."/>
            <person name="Vares D."/>
            <person name="Vear F."/>
            <person name="Vautrin S."/>
            <person name="Crespi M."/>
            <person name="Mangin B."/>
            <person name="Burke J.M."/>
            <person name="Salse J."/>
            <person name="Munos S."/>
            <person name="Vincourt P."/>
            <person name="Rieseberg L.H."/>
            <person name="Langlade N.B."/>
        </authorList>
    </citation>
    <scope>NUCLEOTIDE SEQUENCE</scope>
    <source>
        <tissue evidence="1">Leaves</tissue>
    </source>
</reference>
<name>A0A9K3DGH3_HELAN</name>
<dbReference type="PANTHER" id="PTHR35307">
    <property type="entry name" value="PROTEIN, PUTATIVE-RELATED"/>
    <property type="match status" value="1"/>
</dbReference>
<evidence type="ECO:0000313" key="2">
    <source>
        <dbReference type="Proteomes" id="UP000215914"/>
    </source>
</evidence>
<reference evidence="1" key="2">
    <citation type="submission" date="2020-06" db="EMBL/GenBank/DDBJ databases">
        <title>Helianthus annuus Genome sequencing and assembly Release 2.</title>
        <authorList>
            <person name="Gouzy J."/>
            <person name="Langlade N."/>
            <person name="Munos S."/>
        </authorList>
    </citation>
    <scope>NUCLEOTIDE SEQUENCE</scope>
    <source>
        <tissue evidence="1">Leaves</tissue>
    </source>
</reference>
<proteinExistence type="predicted"/>
<organism evidence="1 2">
    <name type="scientific">Helianthus annuus</name>
    <name type="common">Common sunflower</name>
    <dbReference type="NCBI Taxonomy" id="4232"/>
    <lineage>
        <taxon>Eukaryota</taxon>
        <taxon>Viridiplantae</taxon>
        <taxon>Streptophyta</taxon>
        <taxon>Embryophyta</taxon>
        <taxon>Tracheophyta</taxon>
        <taxon>Spermatophyta</taxon>
        <taxon>Magnoliopsida</taxon>
        <taxon>eudicotyledons</taxon>
        <taxon>Gunneridae</taxon>
        <taxon>Pentapetalae</taxon>
        <taxon>asterids</taxon>
        <taxon>campanulids</taxon>
        <taxon>Asterales</taxon>
        <taxon>Asteraceae</taxon>
        <taxon>Asteroideae</taxon>
        <taxon>Heliantheae alliance</taxon>
        <taxon>Heliantheae</taxon>
        <taxon>Helianthus</taxon>
    </lineage>
</organism>
<dbReference type="EMBL" id="MNCJ02000332">
    <property type="protein sequence ID" value="KAF5754233.1"/>
    <property type="molecule type" value="Genomic_DNA"/>
</dbReference>
<keyword evidence="2" id="KW-1185">Reference proteome</keyword>
<gene>
    <name evidence="1" type="ORF">HanXRQr2_Chr17g0788921</name>
</gene>
<dbReference type="PANTHER" id="PTHR35307:SF8">
    <property type="entry name" value="GUSTATORY RECEPTOR"/>
    <property type="match status" value="1"/>
</dbReference>
<accession>A0A9K3DGH3</accession>